<feature type="region of interest" description="Disordered" evidence="2">
    <location>
        <begin position="360"/>
        <end position="380"/>
    </location>
</feature>
<dbReference type="InterPro" id="IPR003169">
    <property type="entry name" value="GYF"/>
</dbReference>
<feature type="domain" description="GYF" evidence="3">
    <location>
        <begin position="683"/>
        <end position="731"/>
    </location>
</feature>
<dbReference type="CDD" id="cd00072">
    <property type="entry name" value="GYF"/>
    <property type="match status" value="1"/>
</dbReference>
<dbReference type="KEGG" id="gfs:119643759"/>
<evidence type="ECO:0000259" key="3">
    <source>
        <dbReference type="PROSITE" id="PS50829"/>
    </source>
</evidence>
<feature type="compositionally biased region" description="Basic and acidic residues" evidence="2">
    <location>
        <begin position="237"/>
        <end position="253"/>
    </location>
</feature>
<dbReference type="InterPro" id="IPR051640">
    <property type="entry name" value="GRB10-interact_GYF"/>
</dbReference>
<keyword evidence="1" id="KW-0175">Coiled coil</keyword>
<dbReference type="Pfam" id="PF02213">
    <property type="entry name" value="GYF"/>
    <property type="match status" value="1"/>
</dbReference>
<dbReference type="PANTHER" id="PTHR14445:SF36">
    <property type="entry name" value="FI03272P-RELATED"/>
    <property type="match status" value="1"/>
</dbReference>
<dbReference type="RefSeq" id="XP_037899150.1">
    <property type="nucleotide sequence ID" value="XM_038043222.1"/>
</dbReference>
<feature type="compositionally biased region" description="Low complexity" evidence="2">
    <location>
        <begin position="1183"/>
        <end position="1194"/>
    </location>
</feature>
<feature type="compositionally biased region" description="Low complexity" evidence="2">
    <location>
        <begin position="1522"/>
        <end position="1537"/>
    </location>
</feature>
<feature type="region of interest" description="Disordered" evidence="2">
    <location>
        <begin position="1650"/>
        <end position="1675"/>
    </location>
</feature>
<feature type="region of interest" description="Disordered" evidence="2">
    <location>
        <begin position="226"/>
        <end position="253"/>
    </location>
</feature>
<evidence type="ECO:0000256" key="2">
    <source>
        <dbReference type="SAM" id="MobiDB-lite"/>
    </source>
</evidence>
<sequence length="1707" mass="191267">MTDSMKFGPEWLRNMSADITSISSNVGQNTTSATMSSCVTTATSSTNSSTSLNSGSSLSNINNNTNQSQINLLTNTPIPRNLFPEFRYGREEMLSLFEKTCSMPEILPSYKNLYVEKVQYPLALTPSSEEEMVTQGPSLPSQRPAWLQRSPVSFSTSTRSAARGCIAERGRIRGKSVYHPIFQRPAVMFDDDLRTAALKLERNWSERNGGSVDSASTSGVGIINLTSEWNGTPNSSPRREFSSHSRNTENWRRSRNEDIVAEVSINTATGDGWRINNSSAHRWGRSTSWRDDDLSLVNNNGGVGNGSSGSNSCIFVQRSFSTISTSAADRGNIYNNSNNAPKPLHSSSYSVCGHSASTGRSLSSGVTQVTRSGNEWSENNTGVVGRMREDQNLPEWAMENPSDVGGTFDSTGAFHGSTDEPIIAEQSSHNVDRHAVDDDIGSSKEVEGGKISDECDNLHSQNSQSDMENCRDSTDVSISLINEFSELTDQGVSMKQPDTLPEEQTVSSTMSDDFDVFVENSNVEARTSTATDRSKNEIESTNGSNTYLESEIIILTPASGFTAKNSGDYSDRMMKAADDMIEKLIMDDDDSKNQLNGNISKTPSSDSTIPKNINVQNTYASSIQDSGAPLISPVSLTPKTSPLCKIGMVGGPVHHQHHQRQQMNDADLSLQLPPHPLASNAASELWFYRDPQSKVQGPFSALEMTEWYRAGYFNENLYVRRVCDMRFRPLGELIKICNGQMPFTNSYLIPIDLNPISTSLPAPLTQANFKIFGDHQTEEIKTNVSLPTDSTTSALKSLINTVDMSQILNVHFQTLQERLIRNHEIEVTNELSKNKCFQRLTPSEREAFIRQKVQIFMPSEYTPNFSSTGTLNPTDDSHFYDPLDKRSKKEHVFTGQSQQTPQNTSNFVDSDDFMIPAQQTTSNTQFSNSSFNDTSKVQSTINDDLGSNGLLNELNLRMFLRGGSSGNAHDYLTEQQIFGAEPQAITATQSNMMQMWMSQLPSNVNNLSDSRQVMNSLQTNTQLNNHWNGGSLIGMPNIIMARTQTGPIMHLTKPTTSMWDVNLLEQHVQLQQQQKLHYQQQQHKLTEKEELNQFDKAEKQISEQSANNMEQNEQQPLITTLDSRNSNLFEQHLNAQKEPISQQTQQVDIICEINAKTNNEQRHSLQNLVDEVPLQTVDIYKRNSSGHAGNNNNSKLQSVKPKEDIDNLTLSNNNAKKNEEDRRRDQNEEKRRIKEERKRQQIDEERRRQQLAEEEKKRHTLGEKERQQQIQSQRRKAILAPNASCSNGGATINVSNCNQILNNQKILKEHLQPQQRIHASVAPWCIQTSLTKTGPGLAEIQKAERRERRADQQRQIEMQERRALATDAQDAVLKWNAAPFPVKSFVEIQAEEVKRLANEQTELQRRKEEQVIVSATNLSGVNSITANLHPATNITNIWDGVKIWGGSSTGFWDDAVKFKTGVATSNMITAASVVAQSSQRQQQSKNSPNLQHQQQQTTSKIIKKSQTIPDLDDVAISSFINNSQKKGTKNQQQNTSKIFKYNRTQKSEEKKIITKNNTSSSNANRCDGYEAEFFNWCTKSLSNMNAKVDVPTFASFLRDLESPYEVKDYIRMYLGENKEYTDFAKQFLERRSRYKSLQRAQNAHNDDLCKPAQAITPSINDNSDNKGKQKKLKKNKMTKLDARILGFSVTAAEGRINVGDRDYVDAP</sequence>
<dbReference type="SUPFAM" id="SSF55277">
    <property type="entry name" value="GYF domain"/>
    <property type="match status" value="1"/>
</dbReference>
<evidence type="ECO:0000313" key="4">
    <source>
        <dbReference type="Proteomes" id="UP000092443"/>
    </source>
</evidence>
<gene>
    <name evidence="5 6 7" type="primary">LOC119643759</name>
</gene>
<name>A0A9C5ZEU7_9MUSC</name>
<feature type="region of interest" description="Disordered" evidence="2">
    <location>
        <begin position="1182"/>
        <end position="1275"/>
    </location>
</feature>
<evidence type="ECO:0000313" key="5">
    <source>
        <dbReference type="RefSeq" id="XP_037899150.1"/>
    </source>
</evidence>
<feature type="compositionally biased region" description="Polar residues" evidence="2">
    <location>
        <begin position="593"/>
        <end position="610"/>
    </location>
</feature>
<protein>
    <submittedName>
        <fullName evidence="5 6">GIGYF family protein CG11148 isoform X1</fullName>
    </submittedName>
</protein>
<dbReference type="Gene3D" id="3.30.1490.40">
    <property type="match status" value="1"/>
</dbReference>
<evidence type="ECO:0000313" key="6">
    <source>
        <dbReference type="RefSeq" id="XP_037899151.1"/>
    </source>
</evidence>
<evidence type="ECO:0000313" key="7">
    <source>
        <dbReference type="RefSeq" id="XP_037899152.1"/>
    </source>
</evidence>
<feature type="compositionally biased region" description="Basic and acidic residues" evidence="2">
    <location>
        <begin position="1216"/>
        <end position="1267"/>
    </location>
</feature>
<feature type="compositionally biased region" description="Polar residues" evidence="2">
    <location>
        <begin position="226"/>
        <end position="236"/>
    </location>
</feature>
<feature type="coiled-coil region" evidence="1">
    <location>
        <begin position="1087"/>
        <end position="1114"/>
    </location>
</feature>
<proteinExistence type="predicted"/>
<dbReference type="Proteomes" id="UP000092443">
    <property type="component" value="Unplaced"/>
</dbReference>
<evidence type="ECO:0000256" key="1">
    <source>
        <dbReference type="SAM" id="Coils"/>
    </source>
</evidence>
<feature type="region of interest" description="Disordered" evidence="2">
    <location>
        <begin position="41"/>
        <end position="63"/>
    </location>
</feature>
<reference evidence="5 6" key="1">
    <citation type="submission" date="2025-04" db="UniProtKB">
        <authorList>
            <consortium name="RefSeq"/>
        </authorList>
    </citation>
    <scope>IDENTIFICATION</scope>
    <source>
        <tissue evidence="5 6">Whole body pupa</tissue>
    </source>
</reference>
<feature type="compositionally biased region" description="Low complexity" evidence="2">
    <location>
        <begin position="1493"/>
        <end position="1504"/>
    </location>
</feature>
<keyword evidence="4" id="KW-1185">Reference proteome</keyword>
<feature type="region of interest" description="Disordered" evidence="2">
    <location>
        <begin position="1522"/>
        <end position="1541"/>
    </location>
</feature>
<dbReference type="SMART" id="SM00444">
    <property type="entry name" value="GYF"/>
    <property type="match status" value="1"/>
</dbReference>
<dbReference type="RefSeq" id="XP_037899151.1">
    <property type="nucleotide sequence ID" value="XM_038043223.1"/>
</dbReference>
<organism evidence="4 6">
    <name type="scientific">Glossina fuscipes</name>
    <dbReference type="NCBI Taxonomy" id="7396"/>
    <lineage>
        <taxon>Eukaryota</taxon>
        <taxon>Metazoa</taxon>
        <taxon>Ecdysozoa</taxon>
        <taxon>Arthropoda</taxon>
        <taxon>Hexapoda</taxon>
        <taxon>Insecta</taxon>
        <taxon>Pterygota</taxon>
        <taxon>Neoptera</taxon>
        <taxon>Endopterygota</taxon>
        <taxon>Diptera</taxon>
        <taxon>Brachycera</taxon>
        <taxon>Muscomorpha</taxon>
        <taxon>Hippoboscoidea</taxon>
        <taxon>Glossinidae</taxon>
        <taxon>Glossina</taxon>
    </lineage>
</organism>
<dbReference type="PANTHER" id="PTHR14445">
    <property type="entry name" value="GRB10 INTERACTING GYF PROTEIN"/>
    <property type="match status" value="1"/>
</dbReference>
<accession>A0A9C5ZEU7</accession>
<dbReference type="InterPro" id="IPR035445">
    <property type="entry name" value="GYF-like_dom_sf"/>
</dbReference>
<feature type="region of interest" description="Disordered" evidence="2">
    <location>
        <begin position="1478"/>
        <end position="1504"/>
    </location>
</feature>
<dbReference type="RefSeq" id="XP_037899152.1">
    <property type="nucleotide sequence ID" value="XM_038043224.1"/>
</dbReference>
<feature type="region of interest" description="Disordered" evidence="2">
    <location>
        <begin position="591"/>
        <end position="610"/>
    </location>
</feature>
<dbReference type="PROSITE" id="PS50829">
    <property type="entry name" value="GYF"/>
    <property type="match status" value="1"/>
</dbReference>
<dbReference type="GO" id="GO:0005829">
    <property type="term" value="C:cytosol"/>
    <property type="evidence" value="ECO:0007669"/>
    <property type="project" value="TreeGrafter"/>
</dbReference>
<dbReference type="GeneID" id="119643759"/>